<dbReference type="GO" id="GO:0006355">
    <property type="term" value="P:regulation of DNA-templated transcription"/>
    <property type="evidence" value="ECO:0007669"/>
    <property type="project" value="InterPro"/>
</dbReference>
<dbReference type="CDD" id="cd00009">
    <property type="entry name" value="AAA"/>
    <property type="match status" value="1"/>
</dbReference>
<evidence type="ECO:0000256" key="4">
    <source>
        <dbReference type="ARBA" id="ARBA00023125"/>
    </source>
</evidence>
<dbReference type="InterPro" id="IPR003593">
    <property type="entry name" value="AAA+_ATPase"/>
</dbReference>
<dbReference type="InterPro" id="IPR000014">
    <property type="entry name" value="PAS"/>
</dbReference>
<keyword evidence="3" id="KW-0805">Transcription regulation</keyword>
<dbReference type="SMART" id="SM00091">
    <property type="entry name" value="PAS"/>
    <property type="match status" value="1"/>
</dbReference>
<comment type="caution">
    <text evidence="7">The sequence shown here is derived from an EMBL/GenBank/DDBJ whole genome shotgun (WGS) entry which is preliminary data.</text>
</comment>
<organism evidence="7 8">
    <name type="scientific">Sedimentibacter hydroxybenzoicus DSM 7310</name>
    <dbReference type="NCBI Taxonomy" id="1123245"/>
    <lineage>
        <taxon>Bacteria</taxon>
        <taxon>Bacillati</taxon>
        <taxon>Bacillota</taxon>
        <taxon>Tissierellia</taxon>
        <taxon>Sedimentibacter</taxon>
    </lineage>
</organism>
<dbReference type="Gene3D" id="1.10.8.60">
    <property type="match status" value="1"/>
</dbReference>
<dbReference type="InterPro" id="IPR025944">
    <property type="entry name" value="Sigma_54_int_dom_CS"/>
</dbReference>
<dbReference type="Gene3D" id="3.30.450.20">
    <property type="entry name" value="PAS domain"/>
    <property type="match status" value="1"/>
</dbReference>
<dbReference type="InterPro" id="IPR035965">
    <property type="entry name" value="PAS-like_dom_sf"/>
</dbReference>
<gene>
    <name evidence="7" type="ORF">HZF24_08315</name>
</gene>
<dbReference type="FunFam" id="3.40.50.300:FF:000006">
    <property type="entry name" value="DNA-binding transcriptional regulator NtrC"/>
    <property type="match status" value="1"/>
</dbReference>
<evidence type="ECO:0000256" key="1">
    <source>
        <dbReference type="ARBA" id="ARBA00022741"/>
    </source>
</evidence>
<evidence type="ECO:0000256" key="2">
    <source>
        <dbReference type="ARBA" id="ARBA00022840"/>
    </source>
</evidence>
<dbReference type="Pfam" id="PF25601">
    <property type="entry name" value="AAA_lid_14"/>
    <property type="match status" value="1"/>
</dbReference>
<dbReference type="PANTHER" id="PTHR32071:SF57">
    <property type="entry name" value="C4-DICARBOXYLATE TRANSPORT TRANSCRIPTIONAL REGULATORY PROTEIN DCTD"/>
    <property type="match status" value="1"/>
</dbReference>
<dbReference type="PANTHER" id="PTHR32071">
    <property type="entry name" value="TRANSCRIPTIONAL REGULATORY PROTEIN"/>
    <property type="match status" value="1"/>
</dbReference>
<reference evidence="7" key="1">
    <citation type="submission" date="2020-07" db="EMBL/GenBank/DDBJ databases">
        <title>Genomic analysis of a strain of Sedimentibacter Hydroxybenzoicus DSM7310.</title>
        <authorList>
            <person name="Ma S."/>
        </authorList>
    </citation>
    <scope>NUCLEOTIDE SEQUENCE</scope>
    <source>
        <strain evidence="7">DSM 7310</strain>
    </source>
</reference>
<keyword evidence="8" id="KW-1185">Reference proteome</keyword>
<keyword evidence="2" id="KW-0067">ATP-binding</keyword>
<protein>
    <submittedName>
        <fullName evidence="7">Sigma 54-interacting transcriptional regulator</fullName>
    </submittedName>
</protein>
<keyword evidence="4" id="KW-0238">DNA-binding</keyword>
<dbReference type="InterPro" id="IPR058031">
    <property type="entry name" value="AAA_lid_NorR"/>
</dbReference>
<dbReference type="Pfam" id="PF00158">
    <property type="entry name" value="Sigma54_activat"/>
    <property type="match status" value="1"/>
</dbReference>
<evidence type="ECO:0000256" key="3">
    <source>
        <dbReference type="ARBA" id="ARBA00023015"/>
    </source>
</evidence>
<evidence type="ECO:0000313" key="8">
    <source>
        <dbReference type="Proteomes" id="UP000611629"/>
    </source>
</evidence>
<dbReference type="InterPro" id="IPR027417">
    <property type="entry name" value="P-loop_NTPase"/>
</dbReference>
<dbReference type="Gene3D" id="3.30.450.40">
    <property type="match status" value="1"/>
</dbReference>
<dbReference type="InterPro" id="IPR025943">
    <property type="entry name" value="Sigma_54_int_dom_ATP-bd_2"/>
</dbReference>
<keyword evidence="1" id="KW-0547">Nucleotide-binding</keyword>
<sequence length="569" mass="64421">MTALMESEKDVNEIAKAIASALKIDVEIVDTELIRVAVVGKLEYMKGKKLFTSGFNYKRSINTGEKFIIELPGENELCEGCEWHGDCIYKMVVYAPIKGKDEVVGVISLTAFNDEQYEILKNNLNANLSFVDIMANLIFSKVMENRMLKDTLIMKDKLNQVINSIDSGIIATDNEGRITHINQVGIEKLKLFSKENILGIKLKNIFPALEYEKILNSREKNLKKQEICNLINSKHDKYIVNIRKVFFNNELEGIVLSFENYNNAKSSAYTLVSGDIPISTDDIIGHSAAMSNVKKMTLRIAKSNSTVMLIGETGTGKEVFARAIHYHSLRRDKPFVTINCSAIPDTLIESELFGYEKGAFTGANKLGKPGKFEIANGGTLFLDEIEALPIHMQPKLLRVLQEKEVIRVGSNETLPIDVRIISATNANLENAIKKGEFRADLYHRLNVIPIVIPPLRERREDIILLTNYFIDKFSKVMGRNIKGIEKELDTLLLNYPWPGNVRELKNAIEFAINLEEGEYITINNIPLTIREFSEPQEIKEQTLKEIENYHIKEALNKYGWDENGRLLAA</sequence>
<dbReference type="Proteomes" id="UP000611629">
    <property type="component" value="Unassembled WGS sequence"/>
</dbReference>
<dbReference type="GO" id="GO:0003677">
    <property type="term" value="F:DNA binding"/>
    <property type="evidence" value="ECO:0007669"/>
    <property type="project" value="UniProtKB-KW"/>
</dbReference>
<dbReference type="AlphaFoldDB" id="A0A974BJQ7"/>
<dbReference type="InterPro" id="IPR002078">
    <property type="entry name" value="Sigma_54_int"/>
</dbReference>
<dbReference type="PROSITE" id="PS00676">
    <property type="entry name" value="SIGMA54_INTERACT_2"/>
    <property type="match status" value="1"/>
</dbReference>
<dbReference type="RefSeq" id="WP_179237835.1">
    <property type="nucleotide sequence ID" value="NZ_JACBNQ010000007.1"/>
</dbReference>
<feature type="domain" description="Sigma-54 factor interaction" evidence="6">
    <location>
        <begin position="283"/>
        <end position="513"/>
    </location>
</feature>
<dbReference type="CDD" id="cd00130">
    <property type="entry name" value="PAS"/>
    <property type="match status" value="1"/>
</dbReference>
<dbReference type="PROSITE" id="PS00675">
    <property type="entry name" value="SIGMA54_INTERACT_1"/>
    <property type="match status" value="1"/>
</dbReference>
<dbReference type="PROSITE" id="PS00688">
    <property type="entry name" value="SIGMA54_INTERACT_3"/>
    <property type="match status" value="1"/>
</dbReference>
<proteinExistence type="predicted"/>
<evidence type="ECO:0000256" key="5">
    <source>
        <dbReference type="ARBA" id="ARBA00023163"/>
    </source>
</evidence>
<dbReference type="PROSITE" id="PS50045">
    <property type="entry name" value="SIGMA54_INTERACT_4"/>
    <property type="match status" value="1"/>
</dbReference>
<evidence type="ECO:0000313" key="7">
    <source>
        <dbReference type="EMBL" id="NYB74146.1"/>
    </source>
</evidence>
<dbReference type="InterPro" id="IPR029016">
    <property type="entry name" value="GAF-like_dom_sf"/>
</dbReference>
<evidence type="ECO:0000259" key="6">
    <source>
        <dbReference type="PROSITE" id="PS50045"/>
    </source>
</evidence>
<dbReference type="GO" id="GO:0005524">
    <property type="term" value="F:ATP binding"/>
    <property type="evidence" value="ECO:0007669"/>
    <property type="project" value="UniProtKB-KW"/>
</dbReference>
<dbReference type="SUPFAM" id="SSF55785">
    <property type="entry name" value="PYP-like sensor domain (PAS domain)"/>
    <property type="match status" value="1"/>
</dbReference>
<dbReference type="InterPro" id="IPR025662">
    <property type="entry name" value="Sigma_54_int_dom_ATP-bd_1"/>
</dbReference>
<dbReference type="EMBL" id="JACBNQ010000007">
    <property type="protein sequence ID" value="NYB74146.1"/>
    <property type="molecule type" value="Genomic_DNA"/>
</dbReference>
<dbReference type="Gene3D" id="3.40.50.300">
    <property type="entry name" value="P-loop containing nucleotide triphosphate hydrolases"/>
    <property type="match status" value="1"/>
</dbReference>
<name>A0A974BJQ7_SEDHY</name>
<keyword evidence="5" id="KW-0804">Transcription</keyword>
<dbReference type="SUPFAM" id="SSF52540">
    <property type="entry name" value="P-loop containing nucleoside triphosphate hydrolases"/>
    <property type="match status" value="1"/>
</dbReference>
<accession>A0A974BJQ7</accession>
<dbReference type="SMART" id="SM00382">
    <property type="entry name" value="AAA"/>
    <property type="match status" value="1"/>
</dbReference>